<dbReference type="Gene3D" id="2.40.70.10">
    <property type="entry name" value="Acid Proteases"/>
    <property type="match status" value="1"/>
</dbReference>
<dbReference type="Pfam" id="PF13650">
    <property type="entry name" value="Asp_protease_2"/>
    <property type="match status" value="1"/>
</dbReference>
<name>A0ABD2Y3J3_9GENT</name>
<gene>
    <name evidence="1" type="ORF">ACH5RR_040027</name>
</gene>
<dbReference type="InterPro" id="IPR021109">
    <property type="entry name" value="Peptidase_aspartic_dom_sf"/>
</dbReference>
<accession>A0ABD2Y3J3</accession>
<protein>
    <recommendedName>
        <fullName evidence="3">Aspartic peptidase DDI1-type domain-containing protein</fullName>
    </recommendedName>
</protein>
<sequence>MLVARTTVATSKLMKVDVGVASTIVVIEVVAEKPLIVVPASRSTVVLLWARKMAHDIPTGVGNTLPERMTRQEQALSQLLDRLGDLPVGYILMNDLREIKAISTVLREHMRTVDASLDSLWHDLAVTKKVCLLAKVNGIDVLAMVDIGATHSFVTGREVCRLKLEMKEHMYRIKDVNAEAQLVLGVASVELTLGQWYGKCNLMAVLLDDFDLILGKEFMATNRIFPIPHLDGVMIADERCPSFIPTIFVKTDSSVGPSSSGDRGKWDSQISAIQLENGLIEIKADMFQELPDCCMAGLDEFADIMPSGCLRCCPLNVLRIITLDQSLEQYPRLKLHVAWSWHVQGLLVSRAWQIEFLGIGWLHGHLGKQAKLLHPVKPKLVDGRECHPRHNVEDVSLCAAQGLQLHKQL</sequence>
<dbReference type="AlphaFoldDB" id="A0ABD2Y3J3"/>
<dbReference type="SUPFAM" id="SSF50630">
    <property type="entry name" value="Acid proteases"/>
    <property type="match status" value="1"/>
</dbReference>
<evidence type="ECO:0000313" key="1">
    <source>
        <dbReference type="EMBL" id="KAL3500934.1"/>
    </source>
</evidence>
<reference evidence="1 2" key="1">
    <citation type="submission" date="2024-11" db="EMBL/GenBank/DDBJ databases">
        <title>A near-complete genome assembly of Cinchona calisaya.</title>
        <authorList>
            <person name="Lian D.C."/>
            <person name="Zhao X.W."/>
            <person name="Wei L."/>
        </authorList>
    </citation>
    <scope>NUCLEOTIDE SEQUENCE [LARGE SCALE GENOMIC DNA]</scope>
    <source>
        <tissue evidence="1">Nenye</tissue>
    </source>
</reference>
<dbReference type="Proteomes" id="UP001630127">
    <property type="component" value="Unassembled WGS sequence"/>
</dbReference>
<comment type="caution">
    <text evidence="1">The sequence shown here is derived from an EMBL/GenBank/DDBJ whole genome shotgun (WGS) entry which is preliminary data.</text>
</comment>
<dbReference type="CDD" id="cd00303">
    <property type="entry name" value="retropepsin_like"/>
    <property type="match status" value="1"/>
</dbReference>
<evidence type="ECO:0000313" key="2">
    <source>
        <dbReference type="Proteomes" id="UP001630127"/>
    </source>
</evidence>
<dbReference type="EMBL" id="JBJUIK010000016">
    <property type="protein sequence ID" value="KAL3500934.1"/>
    <property type="molecule type" value="Genomic_DNA"/>
</dbReference>
<organism evidence="1 2">
    <name type="scientific">Cinchona calisaya</name>
    <dbReference type="NCBI Taxonomy" id="153742"/>
    <lineage>
        <taxon>Eukaryota</taxon>
        <taxon>Viridiplantae</taxon>
        <taxon>Streptophyta</taxon>
        <taxon>Embryophyta</taxon>
        <taxon>Tracheophyta</taxon>
        <taxon>Spermatophyta</taxon>
        <taxon>Magnoliopsida</taxon>
        <taxon>eudicotyledons</taxon>
        <taxon>Gunneridae</taxon>
        <taxon>Pentapetalae</taxon>
        <taxon>asterids</taxon>
        <taxon>lamiids</taxon>
        <taxon>Gentianales</taxon>
        <taxon>Rubiaceae</taxon>
        <taxon>Cinchonoideae</taxon>
        <taxon>Cinchoneae</taxon>
        <taxon>Cinchona</taxon>
    </lineage>
</organism>
<evidence type="ECO:0008006" key="3">
    <source>
        <dbReference type="Google" id="ProtNLM"/>
    </source>
</evidence>
<proteinExistence type="predicted"/>
<keyword evidence="2" id="KW-1185">Reference proteome</keyword>